<dbReference type="SUPFAM" id="SSF141694">
    <property type="entry name" value="AF2212/PG0164-like"/>
    <property type="match status" value="1"/>
</dbReference>
<evidence type="ECO:0000313" key="1">
    <source>
        <dbReference type="EMBL" id="MBD2604210.1"/>
    </source>
</evidence>
<sequence length="95" mass="10379">MAKAIPAIYENGVLRPLAPVNFSERQTVWLQVLPEQTTTELLPLLEPLYESGLLTPPTSSDAPPISDADLVAMVESIHVAGQPLSETIIEDRGEW</sequence>
<protein>
    <submittedName>
        <fullName evidence="1">Antitoxin family protein</fullName>
    </submittedName>
</protein>
<accession>A0ABR8GM34</accession>
<dbReference type="Pfam" id="PF01954">
    <property type="entry name" value="AF2212-like"/>
    <property type="match status" value="1"/>
</dbReference>
<gene>
    <name evidence="1" type="ORF">H6G81_06620</name>
</gene>
<dbReference type="Proteomes" id="UP000660380">
    <property type="component" value="Unassembled WGS sequence"/>
</dbReference>
<proteinExistence type="predicted"/>
<dbReference type="InterPro" id="IPR024069">
    <property type="entry name" value="AF2212-like_dom_sf"/>
</dbReference>
<comment type="caution">
    <text evidence="1">The sequence shown here is derived from an EMBL/GenBank/DDBJ whole genome shotgun (WGS) entry which is preliminary data.</text>
</comment>
<dbReference type="EMBL" id="JACJTA010000009">
    <property type="protein sequence ID" value="MBD2604210.1"/>
    <property type="molecule type" value="Genomic_DNA"/>
</dbReference>
<organism evidence="1 2">
    <name type="scientific">Scytonema hofmannii FACHB-248</name>
    <dbReference type="NCBI Taxonomy" id="1842502"/>
    <lineage>
        <taxon>Bacteria</taxon>
        <taxon>Bacillati</taxon>
        <taxon>Cyanobacteriota</taxon>
        <taxon>Cyanophyceae</taxon>
        <taxon>Nostocales</taxon>
        <taxon>Scytonemataceae</taxon>
        <taxon>Scytonema</taxon>
    </lineage>
</organism>
<dbReference type="Gene3D" id="4.10.1150.10">
    <property type="entry name" value="AF2212/PG0164-like"/>
    <property type="match status" value="1"/>
</dbReference>
<name>A0ABR8GM34_9CYAN</name>
<keyword evidence="2" id="KW-1185">Reference proteome</keyword>
<dbReference type="RefSeq" id="WP_029632179.1">
    <property type="nucleotide sequence ID" value="NZ_JACJTA010000009.1"/>
</dbReference>
<dbReference type="InterPro" id="IPR008203">
    <property type="entry name" value="AF2212-like"/>
</dbReference>
<reference evidence="1 2" key="1">
    <citation type="journal article" date="2020" name="ISME J.">
        <title>Comparative genomics reveals insights into cyanobacterial evolution and habitat adaptation.</title>
        <authorList>
            <person name="Chen M.Y."/>
            <person name="Teng W.K."/>
            <person name="Zhao L."/>
            <person name="Hu C.X."/>
            <person name="Zhou Y.K."/>
            <person name="Han B.P."/>
            <person name="Song L.R."/>
            <person name="Shu W.S."/>
        </authorList>
    </citation>
    <scope>NUCLEOTIDE SEQUENCE [LARGE SCALE GENOMIC DNA]</scope>
    <source>
        <strain evidence="1 2">FACHB-248</strain>
    </source>
</reference>
<evidence type="ECO:0000313" key="2">
    <source>
        <dbReference type="Proteomes" id="UP000660380"/>
    </source>
</evidence>